<dbReference type="EMBL" id="JAHQCW010000016">
    <property type="protein sequence ID" value="MBU9737088.1"/>
    <property type="molecule type" value="Genomic_DNA"/>
</dbReference>
<comment type="caution">
    <text evidence="1">The sequence shown here is derived from an EMBL/GenBank/DDBJ whole genome shotgun (WGS) entry which is preliminary data.</text>
</comment>
<reference evidence="1" key="1">
    <citation type="submission" date="2021-06" db="EMBL/GenBank/DDBJ databases">
        <title>Description of novel taxa of the family Lachnospiraceae.</title>
        <authorList>
            <person name="Chaplin A.V."/>
            <person name="Sokolova S.R."/>
            <person name="Pikina A.P."/>
            <person name="Korzhanova M."/>
            <person name="Belova V."/>
            <person name="Korostin D."/>
            <person name="Efimov B.A."/>
        </authorList>
    </citation>
    <scope>NUCLEOTIDE SEQUENCE</scope>
    <source>
        <strain evidence="1">ASD5720</strain>
    </source>
</reference>
<organism evidence="1 2">
    <name type="scientific">Diplocloster agilis</name>
    <dbReference type="NCBI Taxonomy" id="2850323"/>
    <lineage>
        <taxon>Bacteria</taxon>
        <taxon>Bacillati</taxon>
        <taxon>Bacillota</taxon>
        <taxon>Clostridia</taxon>
        <taxon>Lachnospirales</taxon>
        <taxon>Lachnospiraceae</taxon>
        <taxon>Diplocloster</taxon>
    </lineage>
</organism>
<keyword evidence="2" id="KW-1185">Reference proteome</keyword>
<dbReference type="AlphaFoldDB" id="A0A949NGU8"/>
<gene>
    <name evidence="1" type="ORF">KTH89_11095</name>
</gene>
<proteinExistence type="predicted"/>
<name>A0A949NGU8_9FIRM</name>
<evidence type="ECO:0000313" key="2">
    <source>
        <dbReference type="Proteomes" id="UP000712157"/>
    </source>
</evidence>
<dbReference type="Proteomes" id="UP000712157">
    <property type="component" value="Unassembled WGS sequence"/>
</dbReference>
<evidence type="ECO:0000313" key="1">
    <source>
        <dbReference type="EMBL" id="MBU9737088.1"/>
    </source>
</evidence>
<protein>
    <submittedName>
        <fullName evidence="1">Uncharacterized protein</fullName>
    </submittedName>
</protein>
<sequence length="209" mass="23824">MGKYEKNCIQMLLREDRPRRPGRAGTWILGQEYQGQEYYKDAPNMVEILMITGNYMMMNGFPEGFEKRTYNMGDHKGGPFPKYNKGCDKTMIFSGTNMEDLNDLGAHVEFHLGEGEDETVFEFDSPRAVFIPQNVRYGPIYITNFHKDVMVTNVYTVNSKAAAEVVNDFEFVGDDAKIKAVIGDDMEAYKKFYGSDPVDPIGNFEKQLA</sequence>
<dbReference type="RefSeq" id="WP_158347721.1">
    <property type="nucleotide sequence ID" value="NZ_JAHQCW010000016.1"/>
</dbReference>
<accession>A0A949NGU8</accession>